<feature type="compositionally biased region" description="Polar residues" evidence="1">
    <location>
        <begin position="73"/>
        <end position="82"/>
    </location>
</feature>
<evidence type="ECO:0000256" key="1">
    <source>
        <dbReference type="SAM" id="MobiDB-lite"/>
    </source>
</evidence>
<dbReference type="EMBL" id="CM010723">
    <property type="protein sequence ID" value="RZC78229.1"/>
    <property type="molecule type" value="Genomic_DNA"/>
</dbReference>
<protein>
    <submittedName>
        <fullName evidence="2">Uncharacterized protein</fullName>
    </submittedName>
</protein>
<sequence>MASFDFSIHMKSKDKSKASSKIPADTASSSSSSAESENKSTSTNDKNELPESNVGGQESQPKSTDNELPESNVGGQESQPKSIDNGKKSVGSSCLILLLCGNLHLLLAKKNLTKLRLPKGFLKKFLLKNSEFKCSYKGEDLGWDIAITKGSNLAVEKKASASASSSTSTEVNILIVIIYIQVTLKSLVYTNLVEVS</sequence>
<dbReference type="Proteomes" id="UP000316621">
    <property type="component" value="Chromosome 9"/>
</dbReference>
<dbReference type="AlphaFoldDB" id="A0A4Y7L1X1"/>
<feature type="compositionally biased region" description="Polar residues" evidence="1">
    <location>
        <begin position="54"/>
        <end position="63"/>
    </location>
</feature>
<name>A0A4Y7L1X1_PAPSO</name>
<gene>
    <name evidence="2" type="ORF">C5167_002422</name>
</gene>
<organism evidence="2 3">
    <name type="scientific">Papaver somniferum</name>
    <name type="common">Opium poppy</name>
    <dbReference type="NCBI Taxonomy" id="3469"/>
    <lineage>
        <taxon>Eukaryota</taxon>
        <taxon>Viridiplantae</taxon>
        <taxon>Streptophyta</taxon>
        <taxon>Embryophyta</taxon>
        <taxon>Tracheophyta</taxon>
        <taxon>Spermatophyta</taxon>
        <taxon>Magnoliopsida</taxon>
        <taxon>Ranunculales</taxon>
        <taxon>Papaveraceae</taxon>
        <taxon>Papaveroideae</taxon>
        <taxon>Papaver</taxon>
    </lineage>
</organism>
<feature type="compositionally biased region" description="Low complexity" evidence="1">
    <location>
        <begin position="19"/>
        <end position="44"/>
    </location>
</feature>
<reference evidence="2 3" key="1">
    <citation type="journal article" date="2018" name="Science">
        <title>The opium poppy genome and morphinan production.</title>
        <authorList>
            <person name="Guo L."/>
            <person name="Winzer T."/>
            <person name="Yang X."/>
            <person name="Li Y."/>
            <person name="Ning Z."/>
            <person name="He Z."/>
            <person name="Teodor R."/>
            <person name="Lu Y."/>
            <person name="Bowser T.A."/>
            <person name="Graham I.A."/>
            <person name="Ye K."/>
        </authorList>
    </citation>
    <scope>NUCLEOTIDE SEQUENCE [LARGE SCALE GENOMIC DNA]</scope>
    <source>
        <strain evidence="3">cv. HN1</strain>
        <tissue evidence="2">Leaves</tissue>
    </source>
</reference>
<evidence type="ECO:0000313" key="2">
    <source>
        <dbReference type="EMBL" id="RZC78229.1"/>
    </source>
</evidence>
<feature type="region of interest" description="Disordered" evidence="1">
    <location>
        <begin position="1"/>
        <end position="85"/>
    </location>
</feature>
<proteinExistence type="predicted"/>
<evidence type="ECO:0000313" key="3">
    <source>
        <dbReference type="Proteomes" id="UP000316621"/>
    </source>
</evidence>
<accession>A0A4Y7L1X1</accession>
<dbReference type="Gramene" id="RZC78229">
    <property type="protein sequence ID" value="RZC78229"/>
    <property type="gene ID" value="C5167_002422"/>
</dbReference>
<keyword evidence="3" id="KW-1185">Reference proteome</keyword>